<comment type="caution">
    <text evidence="1">The sequence shown here is derived from an EMBL/GenBank/DDBJ whole genome shotgun (WGS) entry which is preliminary data.</text>
</comment>
<dbReference type="Pfam" id="PF07166">
    <property type="entry name" value="DUF1398"/>
    <property type="match status" value="1"/>
</dbReference>
<sequence length="129" mass="14213">MFTLEAIQAAHAQFTGPDFQKLIQEFKKMGMKTNTVDIESELVSYATADEVLQTEGLKARGSVANVANQTAAQVDLARHQEGQTDFQTFCDDMAAAGIYKWVIDLEKMTCTYYDKANQPVIAEVIPGGE</sequence>
<name>A0ABV2JKM0_9STRE</name>
<protein>
    <submittedName>
        <fullName evidence="1">Uncharacterized protein YbcV (DUF1398 family)</fullName>
    </submittedName>
</protein>
<dbReference type="EMBL" id="JBEPMK010000003">
    <property type="protein sequence ID" value="MET3644475.1"/>
    <property type="molecule type" value="Genomic_DNA"/>
</dbReference>
<keyword evidence="2" id="KW-1185">Reference proteome</keyword>
<gene>
    <name evidence="1" type="ORF">ABID27_001099</name>
</gene>
<accession>A0ABV2JKM0</accession>
<dbReference type="InterPro" id="IPR009833">
    <property type="entry name" value="DUF1398"/>
</dbReference>
<evidence type="ECO:0000313" key="2">
    <source>
        <dbReference type="Proteomes" id="UP001549055"/>
    </source>
</evidence>
<evidence type="ECO:0000313" key="1">
    <source>
        <dbReference type="EMBL" id="MET3644475.1"/>
    </source>
</evidence>
<proteinExistence type="predicted"/>
<dbReference type="RefSeq" id="WP_354280797.1">
    <property type="nucleotide sequence ID" value="NZ_JBEPMK010000003.1"/>
</dbReference>
<dbReference type="SUPFAM" id="SSF160419">
    <property type="entry name" value="YdfO-like"/>
    <property type="match status" value="1"/>
</dbReference>
<organism evidence="1 2">
    <name type="scientific">Streptococcus gallinaceus</name>
    <dbReference type="NCBI Taxonomy" id="165758"/>
    <lineage>
        <taxon>Bacteria</taxon>
        <taxon>Bacillati</taxon>
        <taxon>Bacillota</taxon>
        <taxon>Bacilli</taxon>
        <taxon>Lactobacillales</taxon>
        <taxon>Streptococcaceae</taxon>
        <taxon>Streptococcus</taxon>
    </lineage>
</organism>
<dbReference type="Gene3D" id="3.30.1810.10">
    <property type="entry name" value="YdfO-like"/>
    <property type="match status" value="1"/>
</dbReference>
<dbReference type="Proteomes" id="UP001549055">
    <property type="component" value="Unassembled WGS sequence"/>
</dbReference>
<dbReference type="InterPro" id="IPR036696">
    <property type="entry name" value="YdfO-like_sf"/>
</dbReference>
<reference evidence="1 2" key="1">
    <citation type="submission" date="2024-06" db="EMBL/GenBank/DDBJ databases">
        <title>Genomic Encyclopedia of Type Strains, Phase IV (KMG-IV): sequencing the most valuable type-strain genomes for metagenomic binning, comparative biology and taxonomic classification.</title>
        <authorList>
            <person name="Goeker M."/>
        </authorList>
    </citation>
    <scope>NUCLEOTIDE SEQUENCE [LARGE SCALE GENOMIC DNA]</scope>
    <source>
        <strain evidence="1 2">DSM 15349</strain>
    </source>
</reference>